<dbReference type="EMBL" id="HBKQ01045742">
    <property type="protein sequence ID" value="CAE2270170.1"/>
    <property type="molecule type" value="Transcribed_RNA"/>
</dbReference>
<reference evidence="2" key="1">
    <citation type="submission" date="2021-01" db="EMBL/GenBank/DDBJ databases">
        <authorList>
            <person name="Corre E."/>
            <person name="Pelletier E."/>
            <person name="Niang G."/>
            <person name="Scheremetjew M."/>
            <person name="Finn R."/>
            <person name="Kale V."/>
            <person name="Holt S."/>
            <person name="Cochrane G."/>
            <person name="Meng A."/>
            <person name="Brown T."/>
            <person name="Cohen L."/>
        </authorList>
    </citation>
    <scope>NUCLEOTIDE SEQUENCE</scope>
    <source>
        <strain evidence="2">Isolate 1302-5</strain>
    </source>
</reference>
<feature type="region of interest" description="Disordered" evidence="1">
    <location>
        <begin position="86"/>
        <end position="105"/>
    </location>
</feature>
<feature type="region of interest" description="Disordered" evidence="1">
    <location>
        <begin position="25"/>
        <end position="49"/>
    </location>
</feature>
<organism evidence="2">
    <name type="scientific">Odontella aurita</name>
    <dbReference type="NCBI Taxonomy" id="265563"/>
    <lineage>
        <taxon>Eukaryota</taxon>
        <taxon>Sar</taxon>
        <taxon>Stramenopiles</taxon>
        <taxon>Ochrophyta</taxon>
        <taxon>Bacillariophyta</taxon>
        <taxon>Mediophyceae</taxon>
        <taxon>Biddulphiophycidae</taxon>
        <taxon>Eupodiscales</taxon>
        <taxon>Odontellaceae</taxon>
        <taxon>Odontella</taxon>
    </lineage>
</organism>
<dbReference type="AlphaFoldDB" id="A0A7S4N7U8"/>
<proteinExistence type="predicted"/>
<evidence type="ECO:0000256" key="1">
    <source>
        <dbReference type="SAM" id="MobiDB-lite"/>
    </source>
</evidence>
<gene>
    <name evidence="2" type="ORF">OAUR00152_LOCUS31516</name>
</gene>
<evidence type="ECO:0000313" key="2">
    <source>
        <dbReference type="EMBL" id="CAE2270170.1"/>
    </source>
</evidence>
<name>A0A7S4N7U8_9STRA</name>
<sequence>MAAPHVASPKKEICEASDFSCLLDGTSTTNSPSPAKSIRPAQTTSPSSPTIPALIRPWWFPVGIKNKNTQFLLDYVTGEDQAAPTRRSAARSLTGQRLPTIGTIG</sequence>
<accession>A0A7S4N7U8</accession>
<protein>
    <submittedName>
        <fullName evidence="2">Uncharacterized protein</fullName>
    </submittedName>
</protein>